<evidence type="ECO:0000313" key="2">
    <source>
        <dbReference type="Proteomes" id="UP001521074"/>
    </source>
</evidence>
<sequence length="238" mass="27522">MREDDLMTDSLQKFEKLLYNHLIPEFCEDASRLVSSDSFRKVSQKIGQLDAEYFLKAWNNHLVKHRGRGLYRTSRSCASEQFFWTGKKVSEGERAFTLWLEPVITVGGLARLHFDWGWPEELIGTQSSDWAFDLVAYLPGCDSEIIAGEVKKTRKEIDELIELMNGFCKSSRDMEGLSAKERNALRKVTGLRRSRARVFWALGPDGYSRSFIVSYSENEEIHLQERADSILDYALYKE</sequence>
<proteinExistence type="predicted"/>
<organism evidence="1 2">
    <name type="scientific">Acetobacter sicerae</name>
    <dbReference type="NCBI Taxonomy" id="85325"/>
    <lineage>
        <taxon>Bacteria</taxon>
        <taxon>Pseudomonadati</taxon>
        <taxon>Pseudomonadota</taxon>
        <taxon>Alphaproteobacteria</taxon>
        <taxon>Acetobacterales</taxon>
        <taxon>Acetobacteraceae</taxon>
        <taxon>Acetobacter</taxon>
    </lineage>
</organism>
<name>A0ABS8VV36_9PROT</name>
<accession>A0ABS8VV36</accession>
<keyword evidence="2" id="KW-1185">Reference proteome</keyword>
<evidence type="ECO:0000313" key="1">
    <source>
        <dbReference type="EMBL" id="MCE0744026.1"/>
    </source>
</evidence>
<reference evidence="1 2" key="1">
    <citation type="submission" date="2021-12" db="EMBL/GenBank/DDBJ databases">
        <title>Genome sequence of Acetobacter sicerae DmPark20a_162.</title>
        <authorList>
            <person name="Chaston J.M."/>
        </authorList>
    </citation>
    <scope>NUCLEOTIDE SEQUENCE [LARGE SCALE GENOMIC DNA]</scope>
    <source>
        <strain evidence="1 2">DmPark20a_162</strain>
    </source>
</reference>
<protein>
    <submittedName>
        <fullName evidence="1">Uncharacterized protein</fullName>
    </submittedName>
</protein>
<dbReference type="Proteomes" id="UP001521074">
    <property type="component" value="Unassembled WGS sequence"/>
</dbReference>
<comment type="caution">
    <text evidence="1">The sequence shown here is derived from an EMBL/GenBank/DDBJ whole genome shotgun (WGS) entry which is preliminary data.</text>
</comment>
<gene>
    <name evidence="1" type="ORF">LWC05_09050</name>
</gene>
<dbReference type="RefSeq" id="WP_232877662.1">
    <property type="nucleotide sequence ID" value="NZ_JAJSOJ010000026.1"/>
</dbReference>
<dbReference type="EMBL" id="JAJSOJ010000026">
    <property type="protein sequence ID" value="MCE0744026.1"/>
    <property type="molecule type" value="Genomic_DNA"/>
</dbReference>